<dbReference type="RefSeq" id="WP_219069488.1">
    <property type="nucleotide sequence ID" value="NZ_CAJUXY010000057.1"/>
</dbReference>
<organism evidence="5 6">
    <name type="scientific">Candidatus Mycobacterium methanotrophicum</name>
    <dbReference type="NCBI Taxonomy" id="2943498"/>
    <lineage>
        <taxon>Bacteria</taxon>
        <taxon>Bacillati</taxon>
        <taxon>Actinomycetota</taxon>
        <taxon>Actinomycetes</taxon>
        <taxon>Mycobacteriales</taxon>
        <taxon>Mycobacteriaceae</taxon>
        <taxon>Mycobacterium</taxon>
    </lineage>
</organism>
<dbReference type="EC" id="2.1.1.72" evidence="1"/>
<accession>A0ABY4QPR0</accession>
<sequence>MIDDFGADYVARLDEKYPSPGVSDFVTYWFPLAHKLLPDSGRAGFVATQAIRDGDSRKASFDYVVENDGVIFDAVSSQPWSGDAVVTVSIVNWVKGKNHAPDTKNLWLDDGQLRLPVDEIPPTLRATTDVRKAASLPQNKKPKVIFQGQTAGAIKGFRLSSAEVQELLTKDPKSAPYVHPVLSGRVLLHSVAPTHLIIDLPHDDAVKVSVDAPGALARLKEHILPDRQKAADEEAAANAEVIKRNSKAKVNWHNKNFLAKWWQHSYRRADMLEAVSGLTRYIGTSRVAAEKRMSVFQFIDPAIHPDDSMTVIALDDDYSLGVVSSALHRAWLDERLRARPWRRRGSAQPAAAWAPHRRSQAGRYAVWSPRRVDRVRGQAAAPAIGRL</sequence>
<dbReference type="Proteomes" id="UP001056610">
    <property type="component" value="Chromosome"/>
</dbReference>
<dbReference type="EMBL" id="CP097320">
    <property type="protein sequence ID" value="UQX12611.1"/>
    <property type="molecule type" value="Genomic_DNA"/>
</dbReference>
<gene>
    <name evidence="5" type="ORF">M5I08_10560</name>
</gene>
<name>A0ABY4QPR0_9MYCO</name>
<keyword evidence="6" id="KW-1185">Reference proteome</keyword>
<evidence type="ECO:0000256" key="1">
    <source>
        <dbReference type="ARBA" id="ARBA00011900"/>
    </source>
</evidence>
<evidence type="ECO:0000256" key="3">
    <source>
        <dbReference type="ARBA" id="ARBA00022679"/>
    </source>
</evidence>
<dbReference type="PANTHER" id="PTHR33841:SF1">
    <property type="entry name" value="DNA METHYLTRANSFERASE A"/>
    <property type="match status" value="1"/>
</dbReference>
<evidence type="ECO:0000256" key="2">
    <source>
        <dbReference type="ARBA" id="ARBA00022603"/>
    </source>
</evidence>
<protein>
    <recommendedName>
        <fullName evidence="1">site-specific DNA-methyltransferase (adenine-specific)</fullName>
        <ecNumber evidence="1">2.1.1.72</ecNumber>
    </recommendedName>
</protein>
<evidence type="ECO:0000313" key="5">
    <source>
        <dbReference type="EMBL" id="UQX12611.1"/>
    </source>
</evidence>
<dbReference type="PANTHER" id="PTHR33841">
    <property type="entry name" value="DNA METHYLTRANSFERASE YEEA-RELATED"/>
    <property type="match status" value="1"/>
</dbReference>
<evidence type="ECO:0000256" key="4">
    <source>
        <dbReference type="ARBA" id="ARBA00047942"/>
    </source>
</evidence>
<dbReference type="InterPro" id="IPR050953">
    <property type="entry name" value="N4_N6_ade-DNA_methylase"/>
</dbReference>
<reference evidence="5" key="1">
    <citation type="submission" date="2022-05" db="EMBL/GenBank/DDBJ databases">
        <title>A methanotrophic Mycobacterium dominates a cave microbial ecosystem.</title>
        <authorList>
            <person name="Van Spanning R.J.M."/>
            <person name="Guan Q."/>
            <person name="Melkonian C."/>
            <person name="Gallant J."/>
            <person name="Polerecky L."/>
            <person name="Flot J.-F."/>
            <person name="Brandt B.W."/>
            <person name="Braster M."/>
            <person name="Iturbe Espinoza P."/>
            <person name="Aerts J."/>
            <person name="Meima-Franke M."/>
            <person name="Piersma S.R."/>
            <person name="Bunduc C."/>
            <person name="Ummels R."/>
            <person name="Pain A."/>
            <person name="Fleming E.J."/>
            <person name="van der Wel N."/>
            <person name="Gherman V.D."/>
            <person name="Sarbu S.M."/>
            <person name="Bodelier P.L.E."/>
            <person name="Bitter W."/>
        </authorList>
    </citation>
    <scope>NUCLEOTIDE SEQUENCE</scope>
    <source>
        <strain evidence="5">Sulfur Cave</strain>
    </source>
</reference>
<comment type="catalytic activity">
    <reaction evidence="4">
        <text>a 2'-deoxyadenosine in DNA + S-adenosyl-L-methionine = an N(6)-methyl-2'-deoxyadenosine in DNA + S-adenosyl-L-homocysteine + H(+)</text>
        <dbReference type="Rhea" id="RHEA:15197"/>
        <dbReference type="Rhea" id="RHEA-COMP:12418"/>
        <dbReference type="Rhea" id="RHEA-COMP:12419"/>
        <dbReference type="ChEBI" id="CHEBI:15378"/>
        <dbReference type="ChEBI" id="CHEBI:57856"/>
        <dbReference type="ChEBI" id="CHEBI:59789"/>
        <dbReference type="ChEBI" id="CHEBI:90615"/>
        <dbReference type="ChEBI" id="CHEBI:90616"/>
        <dbReference type="EC" id="2.1.1.72"/>
    </reaction>
</comment>
<keyword evidence="3" id="KW-0808">Transferase</keyword>
<keyword evidence="2" id="KW-0489">Methyltransferase</keyword>
<proteinExistence type="predicted"/>
<evidence type="ECO:0000313" key="6">
    <source>
        <dbReference type="Proteomes" id="UP001056610"/>
    </source>
</evidence>